<protein>
    <submittedName>
        <fullName evidence="1">Uncharacterized protein</fullName>
    </submittedName>
</protein>
<dbReference type="EMBL" id="JAGIZQ010000004">
    <property type="protein sequence ID" value="KAH6631371.1"/>
    <property type="molecule type" value="Genomic_DNA"/>
</dbReference>
<comment type="caution">
    <text evidence="1">The sequence shown here is derived from an EMBL/GenBank/DDBJ whole genome shotgun (WGS) entry which is preliminary data.</text>
</comment>
<evidence type="ECO:0000313" key="1">
    <source>
        <dbReference type="EMBL" id="KAH6631371.1"/>
    </source>
</evidence>
<organism evidence="1 2">
    <name type="scientific">Chaetomium tenue</name>
    <dbReference type="NCBI Taxonomy" id="1854479"/>
    <lineage>
        <taxon>Eukaryota</taxon>
        <taxon>Fungi</taxon>
        <taxon>Dikarya</taxon>
        <taxon>Ascomycota</taxon>
        <taxon>Pezizomycotina</taxon>
        <taxon>Sordariomycetes</taxon>
        <taxon>Sordariomycetidae</taxon>
        <taxon>Sordariales</taxon>
        <taxon>Chaetomiaceae</taxon>
        <taxon>Chaetomium</taxon>
    </lineage>
</organism>
<evidence type="ECO:0000313" key="2">
    <source>
        <dbReference type="Proteomes" id="UP000724584"/>
    </source>
</evidence>
<dbReference type="Proteomes" id="UP000724584">
    <property type="component" value="Unassembled WGS sequence"/>
</dbReference>
<sequence>MTSGRGPGRTPSPLWHRALERYQDELQGIEDYDNILKIHSLQELINSFSSVRFPASEDYSGVVSLHRLAPRLKFVDDFSAVLALCFGADATLTATVWGSIRLILDQASSAYQGYSRHAGGTEFDLAALPGL</sequence>
<reference evidence="1 2" key="1">
    <citation type="journal article" date="2021" name="Nat. Commun.">
        <title>Genetic determinants of endophytism in the Arabidopsis root mycobiome.</title>
        <authorList>
            <person name="Mesny F."/>
            <person name="Miyauchi S."/>
            <person name="Thiergart T."/>
            <person name="Pickel B."/>
            <person name="Atanasova L."/>
            <person name="Karlsson M."/>
            <person name="Huettel B."/>
            <person name="Barry K.W."/>
            <person name="Haridas S."/>
            <person name="Chen C."/>
            <person name="Bauer D."/>
            <person name="Andreopoulos W."/>
            <person name="Pangilinan J."/>
            <person name="LaButti K."/>
            <person name="Riley R."/>
            <person name="Lipzen A."/>
            <person name="Clum A."/>
            <person name="Drula E."/>
            <person name="Henrissat B."/>
            <person name="Kohler A."/>
            <person name="Grigoriev I.V."/>
            <person name="Martin F.M."/>
            <person name="Hacquard S."/>
        </authorList>
    </citation>
    <scope>NUCLEOTIDE SEQUENCE [LARGE SCALE GENOMIC DNA]</scope>
    <source>
        <strain evidence="1 2">MPI-SDFR-AT-0079</strain>
    </source>
</reference>
<gene>
    <name evidence="1" type="ORF">F5144DRAFT_647945</name>
</gene>
<keyword evidence="2" id="KW-1185">Reference proteome</keyword>
<name>A0ACB7P953_9PEZI</name>
<accession>A0ACB7P953</accession>
<proteinExistence type="predicted"/>